<feature type="compositionally biased region" description="Low complexity" evidence="7">
    <location>
        <begin position="255"/>
        <end position="265"/>
    </location>
</feature>
<feature type="transmembrane region" description="Helical" evidence="8">
    <location>
        <begin position="201"/>
        <end position="221"/>
    </location>
</feature>
<keyword evidence="5 8" id="KW-0472">Membrane</keyword>
<dbReference type="Pfam" id="PF00230">
    <property type="entry name" value="MIP"/>
    <property type="match status" value="1"/>
</dbReference>
<evidence type="ECO:0000256" key="7">
    <source>
        <dbReference type="SAM" id="MobiDB-lite"/>
    </source>
</evidence>
<sequence length="282" mass="27306">MMTTALFRRLAAEAVGTAVLAAVLIGSGLRAAQPGLAGSAAVGAVLAPALALGVLLTVLAPVSGAHLNPLVTAAVWWTGRRGGGPSGRELVCYPVAQLAGAVAGAAVANAMFGRPLLEVSGRRLAAGPLWLAEAVATGVLLLVVCGLRHVGRGRWAPVAVAGWAVAACWGTSSGAFANPAVTAGRALSDGAAGIAPGSVPGFVLAQCAGAAAGLLLVALLFGPRAAAPDGAAGPVGPVAAAGRGGQGAARKDLAASRASSSASTSPGRLPEPSSRPPQRIDR</sequence>
<dbReference type="InterPro" id="IPR000425">
    <property type="entry name" value="MIP"/>
</dbReference>
<dbReference type="RefSeq" id="WP_344624545.1">
    <property type="nucleotide sequence ID" value="NZ_BAAALD010000031.1"/>
</dbReference>
<keyword evidence="3 6" id="KW-0812">Transmembrane</keyword>
<feature type="transmembrane region" description="Helical" evidence="8">
    <location>
        <begin position="159"/>
        <end position="181"/>
    </location>
</feature>
<evidence type="ECO:0000256" key="8">
    <source>
        <dbReference type="SAM" id="Phobius"/>
    </source>
</evidence>
<keyword evidence="4 8" id="KW-1133">Transmembrane helix</keyword>
<evidence type="ECO:0000256" key="4">
    <source>
        <dbReference type="ARBA" id="ARBA00022989"/>
    </source>
</evidence>
<evidence type="ECO:0000256" key="5">
    <source>
        <dbReference type="ARBA" id="ARBA00023136"/>
    </source>
</evidence>
<feature type="transmembrane region" description="Helical" evidence="8">
    <location>
        <begin position="124"/>
        <end position="147"/>
    </location>
</feature>
<dbReference type="Proteomes" id="UP001499987">
    <property type="component" value="Unassembled WGS sequence"/>
</dbReference>
<keyword evidence="6" id="KW-0813">Transport</keyword>
<comment type="similarity">
    <text evidence="2 6">Belongs to the MIP/aquaporin (TC 1.A.8) family.</text>
</comment>
<dbReference type="SUPFAM" id="SSF81338">
    <property type="entry name" value="Aquaporin-like"/>
    <property type="match status" value="1"/>
</dbReference>
<accession>A0ABP4E566</accession>
<comment type="subcellular location">
    <subcellularLocation>
        <location evidence="1">Membrane</location>
        <topology evidence="1">Multi-pass membrane protein</topology>
    </subcellularLocation>
</comment>
<gene>
    <name evidence="9" type="ORF">GCM10009663_34910</name>
</gene>
<evidence type="ECO:0008006" key="11">
    <source>
        <dbReference type="Google" id="ProtNLM"/>
    </source>
</evidence>
<comment type="caution">
    <text evidence="9">The sequence shown here is derived from an EMBL/GenBank/DDBJ whole genome shotgun (WGS) entry which is preliminary data.</text>
</comment>
<evidence type="ECO:0000313" key="10">
    <source>
        <dbReference type="Proteomes" id="UP001499987"/>
    </source>
</evidence>
<evidence type="ECO:0000313" key="9">
    <source>
        <dbReference type="EMBL" id="GAA1088310.1"/>
    </source>
</evidence>
<name>A0ABP4E566_9ACTN</name>
<dbReference type="Gene3D" id="1.20.1080.10">
    <property type="entry name" value="Glycerol uptake facilitator protein"/>
    <property type="match status" value="2"/>
</dbReference>
<dbReference type="PANTHER" id="PTHR19139:SF199">
    <property type="entry name" value="MIP17260P"/>
    <property type="match status" value="1"/>
</dbReference>
<keyword evidence="10" id="KW-1185">Reference proteome</keyword>
<feature type="region of interest" description="Disordered" evidence="7">
    <location>
        <begin position="233"/>
        <end position="282"/>
    </location>
</feature>
<evidence type="ECO:0000256" key="1">
    <source>
        <dbReference type="ARBA" id="ARBA00004141"/>
    </source>
</evidence>
<dbReference type="EMBL" id="BAAALD010000031">
    <property type="protein sequence ID" value="GAA1088310.1"/>
    <property type="molecule type" value="Genomic_DNA"/>
</dbReference>
<evidence type="ECO:0000256" key="6">
    <source>
        <dbReference type="RuleBase" id="RU000477"/>
    </source>
</evidence>
<dbReference type="PRINTS" id="PR00783">
    <property type="entry name" value="MINTRINSICP"/>
</dbReference>
<evidence type="ECO:0000256" key="2">
    <source>
        <dbReference type="ARBA" id="ARBA00006175"/>
    </source>
</evidence>
<dbReference type="InterPro" id="IPR023271">
    <property type="entry name" value="Aquaporin-like"/>
</dbReference>
<protein>
    <recommendedName>
        <fullName evidence="11">Aquaporin family protein</fullName>
    </recommendedName>
</protein>
<evidence type="ECO:0000256" key="3">
    <source>
        <dbReference type="ARBA" id="ARBA00022692"/>
    </source>
</evidence>
<reference evidence="10" key="1">
    <citation type="journal article" date="2019" name="Int. J. Syst. Evol. Microbiol.">
        <title>The Global Catalogue of Microorganisms (GCM) 10K type strain sequencing project: providing services to taxonomists for standard genome sequencing and annotation.</title>
        <authorList>
            <consortium name="The Broad Institute Genomics Platform"/>
            <consortium name="The Broad Institute Genome Sequencing Center for Infectious Disease"/>
            <person name="Wu L."/>
            <person name="Ma J."/>
        </authorList>
    </citation>
    <scope>NUCLEOTIDE SEQUENCE [LARGE SCALE GENOMIC DNA]</scope>
    <source>
        <strain evidence="10">JCM 13002</strain>
    </source>
</reference>
<feature type="transmembrane region" description="Helical" evidence="8">
    <location>
        <begin position="90"/>
        <end position="112"/>
    </location>
</feature>
<dbReference type="PANTHER" id="PTHR19139">
    <property type="entry name" value="AQUAPORIN TRANSPORTER"/>
    <property type="match status" value="1"/>
</dbReference>
<dbReference type="InterPro" id="IPR034294">
    <property type="entry name" value="Aquaporin_transptr"/>
</dbReference>
<feature type="transmembrane region" description="Helical" evidence="8">
    <location>
        <begin position="40"/>
        <end position="60"/>
    </location>
</feature>
<proteinExistence type="inferred from homology"/>
<organism evidence="9 10">
    <name type="scientific">Kitasatospora arboriphila</name>
    <dbReference type="NCBI Taxonomy" id="258052"/>
    <lineage>
        <taxon>Bacteria</taxon>
        <taxon>Bacillati</taxon>
        <taxon>Actinomycetota</taxon>
        <taxon>Actinomycetes</taxon>
        <taxon>Kitasatosporales</taxon>
        <taxon>Streptomycetaceae</taxon>
        <taxon>Kitasatospora</taxon>
    </lineage>
</organism>